<dbReference type="InterPro" id="IPR007553">
    <property type="entry name" value="2-thiour_desulf"/>
</dbReference>
<dbReference type="AlphaFoldDB" id="A0A656D9L1"/>
<dbReference type="InterPro" id="IPR013560">
    <property type="entry name" value="DUF1722"/>
</dbReference>
<sequence length="301" mass="34940">MKPTVVISACLNGLPYRYNGATVNDELVNKLKPLFNLVHVCPEFEIGLGIPRKTIKLHKVGDEIRAIQDETEIDLTSRLENFANNFLKNLGDVHGFILKAKSPSCGVGSTKVYVNGNVYGKTYGIFAKVVKENLPYIPLIDEGRLRNRDLMWEFLTKVFMLFRFEKAKSGINNLIEFHSRHKYLFMSISQKHLKNLGRIIAEHKTGNFEQIIKKYELTFKDMMKQSFRRTNLVNSIIHIFGHISENLSRSEKAYFLKMVDKFKNAKVELTTIVEMLRIYGMRFENEYLLGQYFLEPFPEIL</sequence>
<reference evidence="2 3" key="1">
    <citation type="submission" date="2015-11" db="EMBL/GenBank/DDBJ databases">
        <authorList>
            <person name="Varghese N."/>
        </authorList>
    </citation>
    <scope>NUCLEOTIDE SEQUENCE [LARGE SCALE GENOMIC DNA]</scope>
    <source>
        <strain evidence="2 3">JGI-24</strain>
    </source>
</reference>
<dbReference type="Pfam" id="PF08349">
    <property type="entry name" value="DUF1722"/>
    <property type="match status" value="1"/>
</dbReference>
<dbReference type="Proteomes" id="UP000243065">
    <property type="component" value="Unassembled WGS sequence"/>
</dbReference>
<protein>
    <submittedName>
        <fullName evidence="2">Uncharacterized conserved protein YbbK, DUF523 family</fullName>
    </submittedName>
</protein>
<organism evidence="2 3">
    <name type="scientific">Kryptobacter tengchongensis</name>
    <dbReference type="NCBI Taxonomy" id="1643429"/>
    <lineage>
        <taxon>Bacteria</taxon>
        <taxon>Pseudomonadati</taxon>
        <taxon>Candidatus Kryptoniota</taxon>
        <taxon>Candidatus Kryptobacter</taxon>
    </lineage>
</organism>
<evidence type="ECO:0000313" key="3">
    <source>
        <dbReference type="Proteomes" id="UP000243065"/>
    </source>
</evidence>
<proteinExistence type="predicted"/>
<dbReference type="PANTHER" id="PTHR30087:SF0">
    <property type="entry name" value="INNER MEMBRANE PROTEIN"/>
    <property type="match status" value="1"/>
</dbReference>
<dbReference type="OrthoDB" id="9797779at2"/>
<evidence type="ECO:0000259" key="1">
    <source>
        <dbReference type="Pfam" id="PF08349"/>
    </source>
</evidence>
<keyword evidence="3" id="KW-1185">Reference proteome</keyword>
<dbReference type="RefSeq" id="WP_072150687.1">
    <property type="nucleotide sequence ID" value="NZ_CZVU01000072.1"/>
</dbReference>
<gene>
    <name evidence="2" type="ORF">JGI24_01354</name>
</gene>
<name>A0A656D9L1_KRYT1</name>
<dbReference type="Pfam" id="PF04463">
    <property type="entry name" value="2-thiour_desulf"/>
    <property type="match status" value="1"/>
</dbReference>
<accession>A0A656D9L1</accession>
<dbReference type="PANTHER" id="PTHR30087">
    <property type="entry name" value="INNER MEMBRANE PROTEIN"/>
    <property type="match status" value="1"/>
</dbReference>
<dbReference type="EMBL" id="CZVU01000072">
    <property type="protein sequence ID" value="CUT03725.1"/>
    <property type="molecule type" value="Genomic_DNA"/>
</dbReference>
<evidence type="ECO:0000313" key="2">
    <source>
        <dbReference type="EMBL" id="CUT03725.1"/>
    </source>
</evidence>
<feature type="domain" description="DUF1722" evidence="1">
    <location>
        <begin position="182"/>
        <end position="298"/>
    </location>
</feature>